<evidence type="ECO:0000313" key="2">
    <source>
        <dbReference type="EMBL" id="MBB5433688.1"/>
    </source>
</evidence>
<organism evidence="2 3">
    <name type="scientific">Nocardiopsis composta</name>
    <dbReference type="NCBI Taxonomy" id="157465"/>
    <lineage>
        <taxon>Bacteria</taxon>
        <taxon>Bacillati</taxon>
        <taxon>Actinomycetota</taxon>
        <taxon>Actinomycetes</taxon>
        <taxon>Streptosporangiales</taxon>
        <taxon>Nocardiopsidaceae</taxon>
        <taxon>Nocardiopsis</taxon>
    </lineage>
</organism>
<feature type="compositionally biased region" description="Acidic residues" evidence="1">
    <location>
        <begin position="47"/>
        <end position="64"/>
    </location>
</feature>
<name>A0A7W8VF27_9ACTN</name>
<feature type="compositionally biased region" description="Basic and acidic residues" evidence="1">
    <location>
        <begin position="34"/>
        <end position="46"/>
    </location>
</feature>
<gene>
    <name evidence="2" type="ORF">HDA36_003772</name>
</gene>
<proteinExistence type="predicted"/>
<dbReference type="EMBL" id="JACHDB010000001">
    <property type="protein sequence ID" value="MBB5433688.1"/>
    <property type="molecule type" value="Genomic_DNA"/>
</dbReference>
<protein>
    <submittedName>
        <fullName evidence="2">Uncharacterized protein</fullName>
    </submittedName>
</protein>
<feature type="region of interest" description="Disordered" evidence="1">
    <location>
        <begin position="28"/>
        <end position="64"/>
    </location>
</feature>
<keyword evidence="3" id="KW-1185">Reference proteome</keyword>
<dbReference type="AlphaFoldDB" id="A0A7W8VF27"/>
<dbReference type="RefSeq" id="WP_184393652.1">
    <property type="nucleotide sequence ID" value="NZ_BAAAJD010000075.1"/>
</dbReference>
<reference evidence="2 3" key="1">
    <citation type="submission" date="2020-08" db="EMBL/GenBank/DDBJ databases">
        <title>Sequencing the genomes of 1000 actinobacteria strains.</title>
        <authorList>
            <person name="Klenk H.-P."/>
        </authorList>
    </citation>
    <scope>NUCLEOTIDE SEQUENCE [LARGE SCALE GENOMIC DNA]</scope>
    <source>
        <strain evidence="2 3">DSM 44551</strain>
    </source>
</reference>
<accession>A0A7W8VF27</accession>
<evidence type="ECO:0000256" key="1">
    <source>
        <dbReference type="SAM" id="MobiDB-lite"/>
    </source>
</evidence>
<dbReference type="Proteomes" id="UP000572635">
    <property type="component" value="Unassembled WGS sequence"/>
</dbReference>
<evidence type="ECO:0000313" key="3">
    <source>
        <dbReference type="Proteomes" id="UP000572635"/>
    </source>
</evidence>
<sequence length="64" mass="7217">MLLVEQGVVDGEFSRIVEGLDAPAPAFRPAAKMRPMEEDVDSRQEEMEPWEDEDGAADIDIEWP</sequence>
<comment type="caution">
    <text evidence="2">The sequence shown here is derived from an EMBL/GenBank/DDBJ whole genome shotgun (WGS) entry which is preliminary data.</text>
</comment>